<feature type="signal peptide" evidence="2">
    <location>
        <begin position="1"/>
        <end position="28"/>
    </location>
</feature>
<dbReference type="EMBL" id="JABDHM010000123">
    <property type="protein sequence ID" value="KAF5217714.1"/>
    <property type="molecule type" value="Genomic_DNA"/>
</dbReference>
<feature type="compositionally biased region" description="Low complexity" evidence="1">
    <location>
        <begin position="159"/>
        <end position="168"/>
    </location>
</feature>
<reference evidence="3" key="2">
    <citation type="submission" date="2020-04" db="EMBL/GenBank/DDBJ databases">
        <authorList>
            <person name="Diaz Viraque F."/>
        </authorList>
    </citation>
    <scope>NUCLEOTIDE SEQUENCE</scope>
    <source>
        <strain evidence="3">Berenice</strain>
    </source>
</reference>
<organism evidence="3 5">
    <name type="scientific">Trypanosoma cruzi</name>
    <dbReference type="NCBI Taxonomy" id="5693"/>
    <lineage>
        <taxon>Eukaryota</taxon>
        <taxon>Discoba</taxon>
        <taxon>Euglenozoa</taxon>
        <taxon>Kinetoplastea</taxon>
        <taxon>Metakinetoplastina</taxon>
        <taxon>Trypanosomatida</taxon>
        <taxon>Trypanosomatidae</taxon>
        <taxon>Trypanosoma</taxon>
        <taxon>Schizotrypanum</taxon>
    </lineage>
</organism>
<name>A0A7J6XKZ8_TRYCR</name>
<dbReference type="VEuPathDB" id="TriTrypDB:ECC02_009408"/>
<dbReference type="InterPro" id="IPR000458">
    <property type="entry name" value="Tryp_mucin"/>
</dbReference>
<feature type="compositionally biased region" description="Polar residues" evidence="1">
    <location>
        <begin position="147"/>
        <end position="158"/>
    </location>
</feature>
<evidence type="ECO:0000313" key="4">
    <source>
        <dbReference type="EMBL" id="KAF5217714.1"/>
    </source>
</evidence>
<feature type="compositionally biased region" description="Polar residues" evidence="1">
    <location>
        <begin position="64"/>
        <end position="74"/>
    </location>
</feature>
<feature type="compositionally biased region" description="Polar residues" evidence="1">
    <location>
        <begin position="169"/>
        <end position="188"/>
    </location>
</feature>
<evidence type="ECO:0000313" key="3">
    <source>
        <dbReference type="EMBL" id="KAF5214630.1"/>
    </source>
</evidence>
<dbReference type="VEuPathDB" id="TriTrypDB:BCY84_04169"/>
<sequence length="370" mass="37275">MMTGRVLCVLLVPALMCCFLCVCAAAAATEVRVRPAGDGAVTAGHMWAVMAAESEPVVDGSGRNGSVNSEGSNNQEDEEKEEGGGNTASDGPTPTPPETLTAPTGKDQSSSDPPRSITSNPSDTGDVSDSQTHASGQESLGGGPAAGTTSPLPNSSQQAAGGVHAVGGRTSQGSQASEQTVTGQSRVSETAKEAPQGDEEGEPGAQHEADHTTKDGGDDFLDKNGNEKREPPAGSQGAPRPSSGGSANVAPNPAVSIPLPPEPKSTGEATGTGESPHPTDNAQTQSMRTDNAPSTAQTQNLPNTKAQEPEAEITTTEAPSNTARNTEAPTKTTTCAPSRLREIDGSLSSSAWVCAPLLLAVSALAYTALG</sequence>
<feature type="region of interest" description="Disordered" evidence="1">
    <location>
        <begin position="55"/>
        <end position="337"/>
    </location>
</feature>
<feature type="compositionally biased region" description="Polar residues" evidence="1">
    <location>
        <begin position="267"/>
        <end position="306"/>
    </location>
</feature>
<dbReference type="Proteomes" id="UP000583944">
    <property type="component" value="Unassembled WGS sequence"/>
</dbReference>
<dbReference type="Pfam" id="PF01456">
    <property type="entry name" value="Mucin"/>
    <property type="match status" value="1"/>
</dbReference>
<feature type="chain" id="PRO_5036400809" evidence="2">
    <location>
        <begin position="29"/>
        <end position="370"/>
    </location>
</feature>
<proteinExistence type="predicted"/>
<keyword evidence="2" id="KW-0732">Signal</keyword>
<evidence type="ECO:0000313" key="5">
    <source>
        <dbReference type="Proteomes" id="UP000583944"/>
    </source>
</evidence>
<accession>A0A7J6XKZ8</accession>
<dbReference type="AlphaFoldDB" id="A0A7J6XKZ8"/>
<evidence type="ECO:0000256" key="2">
    <source>
        <dbReference type="SAM" id="SignalP"/>
    </source>
</evidence>
<feature type="compositionally biased region" description="Basic and acidic residues" evidence="1">
    <location>
        <begin position="205"/>
        <end position="231"/>
    </location>
</feature>
<gene>
    <name evidence="4" type="ORF">ECC02_009408</name>
    <name evidence="3" type="ORF">ECC02_012747</name>
</gene>
<evidence type="ECO:0000256" key="1">
    <source>
        <dbReference type="SAM" id="MobiDB-lite"/>
    </source>
</evidence>
<feature type="compositionally biased region" description="Polar residues" evidence="1">
    <location>
        <begin position="320"/>
        <end position="336"/>
    </location>
</feature>
<comment type="caution">
    <text evidence="3">The sequence shown here is derived from an EMBL/GenBank/DDBJ whole genome shotgun (WGS) entry which is preliminary data.</text>
</comment>
<feature type="compositionally biased region" description="Polar residues" evidence="1">
    <location>
        <begin position="106"/>
        <end position="138"/>
    </location>
</feature>
<dbReference type="EMBL" id="JABDHM010000458">
    <property type="protein sequence ID" value="KAF5214630.1"/>
    <property type="molecule type" value="Genomic_DNA"/>
</dbReference>
<dbReference type="VEuPathDB" id="TriTrypDB:ECC02_012747"/>
<protein>
    <submittedName>
        <fullName evidence="3">Mucin TcMUCII</fullName>
    </submittedName>
</protein>
<reference evidence="3 5" key="1">
    <citation type="journal article" date="2019" name="Genome Biol. Evol.">
        <title>Nanopore Sequencing Significantly Improves Genome Assembly of the Protozoan Parasite Trypanosoma cruzi.</title>
        <authorList>
            <person name="Diaz-Viraque F."/>
            <person name="Pita S."/>
            <person name="Greif G."/>
            <person name="de Souza R.C.M."/>
            <person name="Iraola G."/>
            <person name="Robello C."/>
        </authorList>
    </citation>
    <scope>NUCLEOTIDE SEQUENCE [LARGE SCALE GENOMIC DNA]</scope>
    <source>
        <strain evidence="3 5">Berenice</strain>
    </source>
</reference>